<keyword evidence="1" id="KW-1133">Transmembrane helix</keyword>
<gene>
    <name evidence="2" type="ORF">PMAYCL1PPCAC_22931</name>
</gene>
<keyword evidence="3" id="KW-1185">Reference proteome</keyword>
<feature type="transmembrane region" description="Helical" evidence="1">
    <location>
        <begin position="15"/>
        <end position="31"/>
    </location>
</feature>
<evidence type="ECO:0008006" key="4">
    <source>
        <dbReference type="Google" id="ProtNLM"/>
    </source>
</evidence>
<name>A0AAN5CXW5_9BILA</name>
<dbReference type="InterPro" id="IPR019428">
    <property type="entry name" value="7TM_GPCR_serpentine_rcpt_Str"/>
</dbReference>
<organism evidence="2 3">
    <name type="scientific">Pristionchus mayeri</name>
    <dbReference type="NCBI Taxonomy" id="1317129"/>
    <lineage>
        <taxon>Eukaryota</taxon>
        <taxon>Metazoa</taxon>
        <taxon>Ecdysozoa</taxon>
        <taxon>Nematoda</taxon>
        <taxon>Chromadorea</taxon>
        <taxon>Rhabditida</taxon>
        <taxon>Rhabditina</taxon>
        <taxon>Diplogasteromorpha</taxon>
        <taxon>Diplogasteroidea</taxon>
        <taxon>Neodiplogasteridae</taxon>
        <taxon>Pristionchus</taxon>
    </lineage>
</organism>
<evidence type="ECO:0000313" key="3">
    <source>
        <dbReference type="Proteomes" id="UP001328107"/>
    </source>
</evidence>
<proteinExistence type="predicted"/>
<dbReference type="SUPFAM" id="SSF81321">
    <property type="entry name" value="Family A G protein-coupled receptor-like"/>
    <property type="match status" value="1"/>
</dbReference>
<protein>
    <recommendedName>
        <fullName evidence="4">G protein-coupled receptor</fullName>
    </recommendedName>
</protein>
<comment type="caution">
    <text evidence="2">The sequence shown here is derived from an EMBL/GenBank/DDBJ whole genome shotgun (WGS) entry which is preliminary data.</text>
</comment>
<dbReference type="AlphaFoldDB" id="A0AAN5CXW5"/>
<dbReference type="Pfam" id="PF10326">
    <property type="entry name" value="7TM_GPCR_Str"/>
    <property type="match status" value="1"/>
</dbReference>
<dbReference type="PANTHER" id="PTHR45907">
    <property type="entry name" value="SERPENTINE RECEPTOR, CLASS J"/>
    <property type="match status" value="1"/>
</dbReference>
<sequence length="147" mass="16755">MSSLYRAVDIVTKSSAVPGILANSLLIYLIMTSSRTHIGNFRYLLIVFASYDIFLVILHFVLDPKIFVVPGIFAVVLDFRYGFQFLTCIPFILFMVPYAILITHLLYRYWVICEPLKIALFSKPQFVLSLTASVSGIYAFLSTSLYF</sequence>
<feature type="transmembrane region" description="Helical" evidence="1">
    <location>
        <begin position="82"/>
        <end position="106"/>
    </location>
</feature>
<feature type="transmembrane region" description="Helical" evidence="1">
    <location>
        <begin position="43"/>
        <end position="62"/>
    </location>
</feature>
<keyword evidence="1" id="KW-0812">Transmembrane</keyword>
<dbReference type="InterPro" id="IPR019423">
    <property type="entry name" value="7TM_GPCR_serpentine_rcpt_Srj"/>
</dbReference>
<reference evidence="3" key="1">
    <citation type="submission" date="2022-10" db="EMBL/GenBank/DDBJ databases">
        <title>Genome assembly of Pristionchus species.</title>
        <authorList>
            <person name="Yoshida K."/>
            <person name="Sommer R.J."/>
        </authorList>
    </citation>
    <scope>NUCLEOTIDE SEQUENCE [LARGE SCALE GENOMIC DNA]</scope>
    <source>
        <strain evidence="3">RS5460</strain>
    </source>
</reference>
<evidence type="ECO:0000256" key="1">
    <source>
        <dbReference type="SAM" id="Phobius"/>
    </source>
</evidence>
<evidence type="ECO:0000313" key="2">
    <source>
        <dbReference type="EMBL" id="GMR52736.1"/>
    </source>
</evidence>
<feature type="transmembrane region" description="Helical" evidence="1">
    <location>
        <begin position="126"/>
        <end position="146"/>
    </location>
</feature>
<dbReference type="EMBL" id="BTRK01000005">
    <property type="protein sequence ID" value="GMR52736.1"/>
    <property type="molecule type" value="Genomic_DNA"/>
</dbReference>
<keyword evidence="1" id="KW-0472">Membrane</keyword>
<accession>A0AAN5CXW5</accession>
<dbReference type="PANTHER" id="PTHR45907:SF16">
    <property type="entry name" value="SERPENTINE RECEPTOR, CLASS J"/>
    <property type="match status" value="1"/>
</dbReference>
<dbReference type="Proteomes" id="UP001328107">
    <property type="component" value="Unassembled WGS sequence"/>
</dbReference>